<dbReference type="GO" id="GO:0005737">
    <property type="term" value="C:cytoplasm"/>
    <property type="evidence" value="ECO:0007669"/>
    <property type="project" value="UniProtKB-SubCell"/>
</dbReference>
<organism evidence="10 11">
    <name type="scientific">Naematelia encephala</name>
    <dbReference type="NCBI Taxonomy" id="71784"/>
    <lineage>
        <taxon>Eukaryota</taxon>
        <taxon>Fungi</taxon>
        <taxon>Dikarya</taxon>
        <taxon>Basidiomycota</taxon>
        <taxon>Agaricomycotina</taxon>
        <taxon>Tremellomycetes</taxon>
        <taxon>Tremellales</taxon>
        <taxon>Naemateliaceae</taxon>
        <taxon>Naematelia</taxon>
    </lineage>
</organism>
<evidence type="ECO:0000256" key="6">
    <source>
        <dbReference type="ARBA" id="ARBA00022490"/>
    </source>
</evidence>
<evidence type="ECO:0000256" key="1">
    <source>
        <dbReference type="ARBA" id="ARBA00004123"/>
    </source>
</evidence>
<feature type="compositionally biased region" description="Basic and acidic residues" evidence="8">
    <location>
        <begin position="113"/>
        <end position="131"/>
    </location>
</feature>
<evidence type="ECO:0000313" key="11">
    <source>
        <dbReference type="Proteomes" id="UP000193986"/>
    </source>
</evidence>
<dbReference type="GO" id="GO:0005634">
    <property type="term" value="C:nucleus"/>
    <property type="evidence" value="ECO:0007669"/>
    <property type="project" value="UniProtKB-SubCell"/>
</dbReference>
<protein>
    <recommendedName>
        <fullName evidence="5">Protein YAE1</fullName>
    </recommendedName>
    <alternativeName>
        <fullName evidence="4">Protein yae1</fullName>
    </alternativeName>
</protein>
<evidence type="ECO:0000259" key="9">
    <source>
        <dbReference type="Pfam" id="PF09811"/>
    </source>
</evidence>
<comment type="caution">
    <text evidence="10">The sequence shown here is derived from an EMBL/GenBank/DDBJ whole genome shotgun (WGS) entry which is preliminary data.</text>
</comment>
<dbReference type="PANTHER" id="PTHR18829">
    <property type="entry name" value="PROTEIN YAE1 HOMOLOG"/>
    <property type="match status" value="1"/>
</dbReference>
<evidence type="ECO:0000256" key="2">
    <source>
        <dbReference type="ARBA" id="ARBA00004496"/>
    </source>
</evidence>
<comment type="similarity">
    <text evidence="3">Belongs to the YAE1 family.</text>
</comment>
<accession>A0A1Y2B6U6</accession>
<evidence type="ECO:0000256" key="8">
    <source>
        <dbReference type="SAM" id="MobiDB-lite"/>
    </source>
</evidence>
<dbReference type="EMBL" id="MCFC01000020">
    <property type="protein sequence ID" value="ORY30406.1"/>
    <property type="molecule type" value="Genomic_DNA"/>
</dbReference>
<evidence type="ECO:0000256" key="4">
    <source>
        <dbReference type="ARBA" id="ARBA00017286"/>
    </source>
</evidence>
<feature type="region of interest" description="Disordered" evidence="8">
    <location>
        <begin position="113"/>
        <end position="145"/>
    </location>
</feature>
<reference evidence="10 11" key="1">
    <citation type="submission" date="2016-07" db="EMBL/GenBank/DDBJ databases">
        <title>Pervasive Adenine N6-methylation of Active Genes in Fungi.</title>
        <authorList>
            <consortium name="DOE Joint Genome Institute"/>
            <person name="Mondo S.J."/>
            <person name="Dannebaum R.O."/>
            <person name="Kuo R.C."/>
            <person name="Labutti K."/>
            <person name="Haridas S."/>
            <person name="Kuo A."/>
            <person name="Salamov A."/>
            <person name="Ahrendt S.R."/>
            <person name="Lipzen A."/>
            <person name="Sullivan W."/>
            <person name="Andreopoulos W.B."/>
            <person name="Clum A."/>
            <person name="Lindquist E."/>
            <person name="Daum C."/>
            <person name="Ramamoorthy G.K."/>
            <person name="Gryganskyi A."/>
            <person name="Culley D."/>
            <person name="Magnuson J.K."/>
            <person name="James T.Y."/>
            <person name="O'Malley M.A."/>
            <person name="Stajich J.E."/>
            <person name="Spatafora J.W."/>
            <person name="Visel A."/>
            <person name="Grigoriev I.V."/>
        </authorList>
    </citation>
    <scope>NUCLEOTIDE SEQUENCE [LARGE SCALE GENOMIC DNA]</scope>
    <source>
        <strain evidence="10 11">68-887.2</strain>
    </source>
</reference>
<dbReference type="InParanoid" id="A0A1Y2B6U6"/>
<dbReference type="PANTHER" id="PTHR18829:SF0">
    <property type="entry name" value="PROTEIN YAE1 HOMOLOG"/>
    <property type="match status" value="1"/>
</dbReference>
<evidence type="ECO:0000256" key="3">
    <source>
        <dbReference type="ARBA" id="ARBA00007096"/>
    </source>
</evidence>
<dbReference type="OrthoDB" id="20086at2759"/>
<dbReference type="InterPro" id="IPR019191">
    <property type="entry name" value="Essential_protein_Yae1_N"/>
</dbReference>
<gene>
    <name evidence="10" type="ORF">BCR39DRAFT_587954</name>
</gene>
<dbReference type="Proteomes" id="UP000193986">
    <property type="component" value="Unassembled WGS sequence"/>
</dbReference>
<dbReference type="InterPro" id="IPR038881">
    <property type="entry name" value="Yae1-like"/>
</dbReference>
<evidence type="ECO:0000256" key="7">
    <source>
        <dbReference type="ARBA" id="ARBA00023242"/>
    </source>
</evidence>
<comment type="subcellular location">
    <subcellularLocation>
        <location evidence="2">Cytoplasm</location>
    </subcellularLocation>
    <subcellularLocation>
        <location evidence="1">Nucleus</location>
    </subcellularLocation>
</comment>
<feature type="domain" description="Essential protein Yae1 N-terminal" evidence="9">
    <location>
        <begin position="40"/>
        <end position="76"/>
    </location>
</feature>
<dbReference type="Pfam" id="PF09811">
    <property type="entry name" value="Yae1_N"/>
    <property type="match status" value="1"/>
</dbReference>
<evidence type="ECO:0000313" key="10">
    <source>
        <dbReference type="EMBL" id="ORY30406.1"/>
    </source>
</evidence>
<name>A0A1Y2B6U6_9TREE</name>
<dbReference type="AlphaFoldDB" id="A0A1Y2B6U6"/>
<sequence length="183" mass="20712">MNGEEEEEDDFFSASAQGSLSDPVVLQEYARLSSKYSDAGYREGITDGKLSTLQQGFDAGFALSVTPSRRLGQIRGHANALLTYLTSLNSMDPRIEQVREIVRDAARARRDDILPVDMEREAHERDEHPDEQFELDQTAQRDMEGLEGELEALGGKDQLGKREQELLDELESRLRQIERELKA</sequence>
<keyword evidence="11" id="KW-1185">Reference proteome</keyword>
<proteinExistence type="inferred from homology"/>
<evidence type="ECO:0000256" key="5">
    <source>
        <dbReference type="ARBA" id="ARBA00018400"/>
    </source>
</evidence>
<keyword evidence="7" id="KW-0539">Nucleus</keyword>
<keyword evidence="6" id="KW-0963">Cytoplasm</keyword>